<accession>A0ABX3NMK9</accession>
<gene>
    <name evidence="2" type="ORF">A4D02_14350</name>
</gene>
<name>A0ABX3NMK9_9BACT</name>
<dbReference type="RefSeq" id="WP_014218007.1">
    <property type="nucleotide sequence ID" value="NZ_LWBO01000077.1"/>
</dbReference>
<evidence type="ECO:0000313" key="3">
    <source>
        <dbReference type="Proteomes" id="UP000192277"/>
    </source>
</evidence>
<keyword evidence="1" id="KW-1133">Transmembrane helix</keyword>
<organism evidence="2 3">
    <name type="scientific">Niastella koreensis</name>
    <dbReference type="NCBI Taxonomy" id="354356"/>
    <lineage>
        <taxon>Bacteria</taxon>
        <taxon>Pseudomonadati</taxon>
        <taxon>Bacteroidota</taxon>
        <taxon>Chitinophagia</taxon>
        <taxon>Chitinophagales</taxon>
        <taxon>Chitinophagaceae</taxon>
        <taxon>Niastella</taxon>
    </lineage>
</organism>
<keyword evidence="3" id="KW-1185">Reference proteome</keyword>
<evidence type="ECO:0000313" key="2">
    <source>
        <dbReference type="EMBL" id="OQP40110.1"/>
    </source>
</evidence>
<reference evidence="2 3" key="1">
    <citation type="submission" date="2016-04" db="EMBL/GenBank/DDBJ databases">
        <authorList>
            <person name="Chen L."/>
            <person name="Zhuang W."/>
            <person name="Wang G."/>
        </authorList>
    </citation>
    <scope>NUCLEOTIDE SEQUENCE [LARGE SCALE GENOMIC DNA]</scope>
    <source>
        <strain evidence="3">GR20</strain>
    </source>
</reference>
<comment type="caution">
    <text evidence="2">The sequence shown here is derived from an EMBL/GenBank/DDBJ whole genome shotgun (WGS) entry which is preliminary data.</text>
</comment>
<sequence length="197" mass="22110">MTNTPRQKWLTVIIAESLIVILFIAAATQSANKHYRLHKTLDTKKLQELLIKGKSNRLLLDIYPVKQSTAVNKQDFDVLVVPRDKDGKPFTQSNKGEFEKGSANYARFLHQNNLAADAALLGYRATIEEKQLKKGTKVEIFLDAMQPILNKLYISGPPGGKYLYNDSAPVGECPPCLLDPEMAQVLAKEYKSKPHKK</sequence>
<feature type="transmembrane region" description="Helical" evidence="1">
    <location>
        <begin position="9"/>
        <end position="27"/>
    </location>
</feature>
<keyword evidence="1" id="KW-0812">Transmembrane</keyword>
<dbReference type="Proteomes" id="UP000192277">
    <property type="component" value="Unassembled WGS sequence"/>
</dbReference>
<evidence type="ECO:0000256" key="1">
    <source>
        <dbReference type="SAM" id="Phobius"/>
    </source>
</evidence>
<protein>
    <submittedName>
        <fullName evidence="2">Uncharacterized protein</fullName>
    </submittedName>
</protein>
<keyword evidence="1" id="KW-0472">Membrane</keyword>
<dbReference type="EMBL" id="LWBO01000077">
    <property type="protein sequence ID" value="OQP40110.1"/>
    <property type="molecule type" value="Genomic_DNA"/>
</dbReference>
<proteinExistence type="predicted"/>